<accession>A0A225DDU0</accession>
<name>A0A225DDU0_9BACT</name>
<comment type="caution">
    <text evidence="1">The sequence shown here is derived from an EMBL/GenBank/DDBJ whole genome shotgun (WGS) entry which is preliminary data.</text>
</comment>
<reference evidence="2" key="1">
    <citation type="submission" date="2017-06" db="EMBL/GenBank/DDBJ databases">
        <title>Genome analysis of Fimbriiglobus ruber SP5, the first member of the order Planctomycetales with confirmed chitinolytic capability.</title>
        <authorList>
            <person name="Ravin N.V."/>
            <person name="Rakitin A.L."/>
            <person name="Ivanova A.A."/>
            <person name="Beletsky A.V."/>
            <person name="Kulichevskaya I.S."/>
            <person name="Mardanov A.V."/>
            <person name="Dedysh S.N."/>
        </authorList>
    </citation>
    <scope>NUCLEOTIDE SEQUENCE [LARGE SCALE GENOMIC DNA]</scope>
    <source>
        <strain evidence="2">SP5</strain>
    </source>
</reference>
<dbReference type="EMBL" id="NIDE01000020">
    <property type="protein sequence ID" value="OWK34287.1"/>
    <property type="molecule type" value="Genomic_DNA"/>
</dbReference>
<keyword evidence="2" id="KW-1185">Reference proteome</keyword>
<protein>
    <submittedName>
        <fullName evidence="1">Uncharacterized protein</fullName>
    </submittedName>
</protein>
<gene>
    <name evidence="1" type="ORF">FRUB_10258</name>
</gene>
<proteinExistence type="predicted"/>
<organism evidence="1 2">
    <name type="scientific">Fimbriiglobus ruber</name>
    <dbReference type="NCBI Taxonomy" id="1908690"/>
    <lineage>
        <taxon>Bacteria</taxon>
        <taxon>Pseudomonadati</taxon>
        <taxon>Planctomycetota</taxon>
        <taxon>Planctomycetia</taxon>
        <taxon>Gemmatales</taxon>
        <taxon>Gemmataceae</taxon>
        <taxon>Fimbriiglobus</taxon>
    </lineage>
</organism>
<dbReference type="AlphaFoldDB" id="A0A225DDU0"/>
<sequence length="53" mass="6008">MALEARIRRSVVAWRTARQIDGLLDDMPDSDPMTADEMDRMAEEIGERAGATW</sequence>
<dbReference type="Proteomes" id="UP000214646">
    <property type="component" value="Unassembled WGS sequence"/>
</dbReference>
<evidence type="ECO:0000313" key="2">
    <source>
        <dbReference type="Proteomes" id="UP000214646"/>
    </source>
</evidence>
<evidence type="ECO:0000313" key="1">
    <source>
        <dbReference type="EMBL" id="OWK34287.1"/>
    </source>
</evidence>